<dbReference type="Proteomes" id="UP000233553">
    <property type="component" value="Unassembled WGS sequence"/>
</dbReference>
<gene>
    <name evidence="1" type="ORF">CW311_08075</name>
</gene>
<organism evidence="1 2">
    <name type="scientific">Acinetobacter proteolyticus</name>
    <dbReference type="NCBI Taxonomy" id="1776741"/>
    <lineage>
        <taxon>Bacteria</taxon>
        <taxon>Pseudomonadati</taxon>
        <taxon>Pseudomonadota</taxon>
        <taxon>Gammaproteobacteria</taxon>
        <taxon>Moraxellales</taxon>
        <taxon>Moraxellaceae</taxon>
        <taxon>Acinetobacter</taxon>
    </lineage>
</organism>
<evidence type="ECO:0000313" key="2">
    <source>
        <dbReference type="Proteomes" id="UP000233553"/>
    </source>
</evidence>
<comment type="caution">
    <text evidence="1">The sequence shown here is derived from an EMBL/GenBank/DDBJ whole genome shotgun (WGS) entry which is preliminary data.</text>
</comment>
<dbReference type="Pfam" id="PF05137">
    <property type="entry name" value="PilN"/>
    <property type="match status" value="1"/>
</dbReference>
<evidence type="ECO:0000313" key="1">
    <source>
        <dbReference type="EMBL" id="PKF33797.1"/>
    </source>
</evidence>
<dbReference type="AlphaFoldDB" id="A0A2N0WFF9"/>
<sequence length="187" mass="21580">MRLSLNYLTIPWYRRRSLWLCFFSLVGLAYSLWEREQLLQEYNMVQIAENDDLQQRSHPPQTPQLVQQQPVLDPSFEKQMIQISTELTLPRGEVLDALQMALVPNIFLTQISLDNQYVVEGVALDEKSLQKFIQALQSNPSWEMVELENEEVMTADGQGAVAVQNLENNPLGKSQTKFKLILTWKGL</sequence>
<dbReference type="InterPro" id="IPR007813">
    <property type="entry name" value="PilN"/>
</dbReference>
<name>A0A2N0WFF9_9GAMM</name>
<dbReference type="EMBL" id="PISJ01000012">
    <property type="protein sequence ID" value="PKF33797.1"/>
    <property type="molecule type" value="Genomic_DNA"/>
</dbReference>
<dbReference type="RefSeq" id="WP_101236199.1">
    <property type="nucleotide sequence ID" value="NZ_PISJ01000012.1"/>
</dbReference>
<protein>
    <submittedName>
        <fullName evidence="1">Uncharacterized protein</fullName>
    </submittedName>
</protein>
<proteinExistence type="predicted"/>
<accession>A0A2N0WFF9</accession>
<reference evidence="1 2" key="1">
    <citation type="submission" date="2017-12" db="EMBL/GenBank/DDBJ databases">
        <title>Draft Genome sequences of multiple microbial strains isolated from spacecraft associated surfaces.</title>
        <authorList>
            <person name="Seuylemezian A."/>
            <person name="Vaishampayan P."/>
            <person name="Venkateswaran K."/>
        </authorList>
    </citation>
    <scope>NUCLEOTIDE SEQUENCE [LARGE SCALE GENOMIC DNA]</scope>
    <source>
        <strain evidence="1 2">2P01AA</strain>
    </source>
</reference>